<feature type="signal peptide" evidence="1">
    <location>
        <begin position="1"/>
        <end position="30"/>
    </location>
</feature>
<gene>
    <name evidence="2" type="ORF">EHF44_02645</name>
</gene>
<dbReference type="AlphaFoldDB" id="A0A3G8GWR0"/>
<dbReference type="PROSITE" id="PS51257">
    <property type="entry name" value="PROKAR_LIPOPROTEIN"/>
    <property type="match status" value="1"/>
</dbReference>
<dbReference type="InterPro" id="IPR019501">
    <property type="entry name" value="Peptidase_M30_hyicolysin"/>
</dbReference>
<sequence length="573" mass="59901">MRRNTLRAGARARFPAGLTGMAALAALALAGCGGGGGDDAGGSGATTQASAAPAPTSPTAAEPLLVNGLSQACAACGAATSSSYAGTDVGVWGYPNGSGAAVDVQYAISGVAGKSVWLQLYNTAAAAVAMPSGLSSRVAAEMISPQALTETSDEEAMHRAIGEFNRSGWADAARPAGEPMRSTLAAPAPLAASLGTTAMGEGATRNWYHIDGTQRPATLRKQLAASDGTRVNLWVETAEAANVSDAMVAELGGAFAGGGMVYDRLVGLGGKLWGANAFTTSMLPAGMPVDIVVLNFNRDGKPYGTVGYFWGVHNFLKSKEANSNEAISLYLDSETMAAGADGMRSVKTTMAHEGTHMQNFYRRQVSMGATYAYDTWLEEMTAMQMEDFVSAAISTSYNPIRDVRLADYYRYSDYNCDVTVFTGFGATCESYAVSGSLGGFLNRQLGVGFFRDLLARPTANSRQVLDEAIRASRPEWGFDQAMVNWRATTNSNMPLGRTPGSYGYPAWTDGTLTLPAIDPSAAGYLALRRLPATAPSMLQGNASYIAPRSPNTSGVYTDKVRVPAGVSLSVVVY</sequence>
<feature type="chain" id="PRO_5017995173" evidence="1">
    <location>
        <begin position="31"/>
        <end position="573"/>
    </location>
</feature>
<name>A0A3G8GWR0_9BURK</name>
<evidence type="ECO:0000313" key="2">
    <source>
        <dbReference type="EMBL" id="AZG12409.1"/>
    </source>
</evidence>
<proteinExistence type="predicted"/>
<dbReference type="KEGG" id="cpau:EHF44_02645"/>
<dbReference type="Pfam" id="PF10460">
    <property type="entry name" value="Peptidase_M30"/>
    <property type="match status" value="1"/>
</dbReference>
<accession>A0A3G8GWR0</accession>
<organism evidence="2 3">
    <name type="scientific">Cupriavidus pauculus</name>
    <dbReference type="NCBI Taxonomy" id="82633"/>
    <lineage>
        <taxon>Bacteria</taxon>
        <taxon>Pseudomonadati</taxon>
        <taxon>Pseudomonadota</taxon>
        <taxon>Betaproteobacteria</taxon>
        <taxon>Burkholderiales</taxon>
        <taxon>Burkholderiaceae</taxon>
        <taxon>Cupriavidus</taxon>
    </lineage>
</organism>
<dbReference type="EMBL" id="CP033969">
    <property type="protein sequence ID" value="AZG12409.1"/>
    <property type="molecule type" value="Genomic_DNA"/>
</dbReference>
<protein>
    <submittedName>
        <fullName evidence="2">Hemagglutinin</fullName>
    </submittedName>
</protein>
<keyword evidence="1" id="KW-0732">Signal</keyword>
<evidence type="ECO:0000256" key="1">
    <source>
        <dbReference type="SAM" id="SignalP"/>
    </source>
</evidence>
<dbReference type="RefSeq" id="WP_124682304.1">
    <property type="nucleotide sequence ID" value="NZ_CP033969.1"/>
</dbReference>
<evidence type="ECO:0000313" key="3">
    <source>
        <dbReference type="Proteomes" id="UP000270411"/>
    </source>
</evidence>
<reference evidence="3" key="1">
    <citation type="submission" date="2018-11" db="EMBL/GenBank/DDBJ databases">
        <title>FDA dAtabase for Regulatory Grade micrObial Sequences (FDA-ARGOS): Supporting development and validation of Infectious Disease Dx tests.</title>
        <authorList>
            <person name="Goldberg B."/>
            <person name="Campos J."/>
            <person name="Tallon L."/>
            <person name="Sadzewicz L."/>
            <person name="Zhao X."/>
            <person name="Vavikolanu K."/>
            <person name="Mehta A."/>
            <person name="Aluvathingal J."/>
            <person name="Nadendla S."/>
            <person name="Geyer C."/>
            <person name="Nandy P."/>
            <person name="Yan Y."/>
            <person name="Sichtig H."/>
        </authorList>
    </citation>
    <scope>NUCLEOTIDE SEQUENCE [LARGE SCALE GENOMIC DNA]</scope>
    <source>
        <strain evidence="3">FDAARGOS_614</strain>
    </source>
</reference>
<dbReference type="OrthoDB" id="8949730at2"/>
<dbReference type="Proteomes" id="UP000270411">
    <property type="component" value="Chromosome 1"/>
</dbReference>